<dbReference type="Gene3D" id="2.60.40.770">
    <property type="match status" value="1"/>
</dbReference>
<sequence>MALAPKHLSYRRPLLFAAAAMLFLFPSGSTATTFEYCNKRRDYPVKVIDVEVVPDPVVRGQPATFNISAYTELMGRSRLDANHQGMSMHQRLEVKKRQKVKRRLFLQLVPSSLSAWTWCLASERSGLLKEKDEGAIIKELRLEDPTRLPSEIFMNDPRFHNLFHIDFYNSVILKKRSNPILAQFFTLWHERGVGHGSPECLHFMIQGEWYECSYIRFARILGFGDDDLNKGHVHKYEIPRPEDVHFMYHDETSLCDYWKTGDMLPFYRYLHLLVRQTVIPKGGNETNVQSTSRTFLLFLADDDNFSIFDVIWNEILVTSWTPTKSCSHAPYIMRMIEVVAKKRFVKDVPHRSYAPLWIDLSNPSRRSRRGLESVVKKGIAAIFGVCRSMHKKIYAKKNLSPRLSMVRPYEPSFSPQMYPDNPWDYYDIMMATSDAPKDDDVDEDLGGIWFLLKKGFIAIFGLCRSMHQRLQNNIRNLHDLEETHKKNYVDKNLSPQLSPVRPYEPSFSPSMYPDNPWDYYNDIMMATNGAPRDDDVDGDHGGIRSLFKKGFIAIFGVHRSIDQDLEYMDRKLHDLWEMQKKIFAATNLSAPLSPVRSYEPLLSALVFTENPWDYYNDIMGTSGSSEDDDVDEDDYNVFGSDVGASDNSHTFLMNVVVSYHTLTCYLEDILFMNTDKNITKGKLVVDVAYFIFHVHSETHNLCDEISCPATGEFVLASQQTLPSFTPPGSYTLTMKLLGDSNKELTCISFGFNIGFITPNPII</sequence>
<evidence type="ECO:0000313" key="9">
    <source>
        <dbReference type="EMBL" id="WVZ60810.1"/>
    </source>
</evidence>
<evidence type="ECO:0000256" key="5">
    <source>
        <dbReference type="ARBA" id="ARBA00022729"/>
    </source>
</evidence>
<dbReference type="SMART" id="SM00737">
    <property type="entry name" value="ML"/>
    <property type="match status" value="1"/>
</dbReference>
<evidence type="ECO:0000256" key="2">
    <source>
        <dbReference type="ARBA" id="ARBA00006370"/>
    </source>
</evidence>
<dbReference type="GO" id="GO:0015918">
    <property type="term" value="P:sterol transport"/>
    <property type="evidence" value="ECO:0007669"/>
    <property type="project" value="InterPro"/>
</dbReference>
<dbReference type="InterPro" id="IPR014756">
    <property type="entry name" value="Ig_E-set"/>
</dbReference>
<keyword evidence="4" id="KW-0813">Transport</keyword>
<dbReference type="InterPro" id="IPR039670">
    <property type="entry name" value="NPC2-like"/>
</dbReference>
<feature type="signal peptide" evidence="7">
    <location>
        <begin position="1"/>
        <end position="31"/>
    </location>
</feature>
<dbReference type="EMBL" id="CP144746">
    <property type="protein sequence ID" value="WVZ60810.1"/>
    <property type="molecule type" value="Genomic_DNA"/>
</dbReference>
<comment type="subunit">
    <text evidence="3">Monomer.</text>
</comment>
<accession>A0AAQ3SU36</accession>
<evidence type="ECO:0000259" key="8">
    <source>
        <dbReference type="SMART" id="SM00737"/>
    </source>
</evidence>
<dbReference type="AlphaFoldDB" id="A0AAQ3SU36"/>
<dbReference type="PANTHER" id="PTHR11306">
    <property type="entry name" value="NIEMANN PICK TYPE C2 PROTEIN NPC2-RELATED"/>
    <property type="match status" value="1"/>
</dbReference>
<comment type="similarity">
    <text evidence="2">Belongs to the NPC2 family.</text>
</comment>
<evidence type="ECO:0000313" key="10">
    <source>
        <dbReference type="Proteomes" id="UP001341281"/>
    </source>
</evidence>
<keyword evidence="5 7" id="KW-0732">Signal</keyword>
<evidence type="ECO:0000256" key="6">
    <source>
        <dbReference type="ARBA" id="ARBA00023055"/>
    </source>
</evidence>
<evidence type="ECO:0000256" key="1">
    <source>
        <dbReference type="ARBA" id="ARBA00002053"/>
    </source>
</evidence>
<dbReference type="SUPFAM" id="SSF81296">
    <property type="entry name" value="E set domains"/>
    <property type="match status" value="1"/>
</dbReference>
<gene>
    <name evidence="9" type="ORF">U9M48_010787</name>
</gene>
<reference evidence="9 10" key="1">
    <citation type="submission" date="2024-02" db="EMBL/GenBank/DDBJ databases">
        <title>High-quality chromosome-scale genome assembly of Pensacola bahiagrass (Paspalum notatum Flugge var. saurae).</title>
        <authorList>
            <person name="Vega J.M."/>
            <person name="Podio M."/>
            <person name="Orjuela J."/>
            <person name="Siena L.A."/>
            <person name="Pessino S.C."/>
            <person name="Combes M.C."/>
            <person name="Mariac C."/>
            <person name="Albertini E."/>
            <person name="Pupilli F."/>
            <person name="Ortiz J.P.A."/>
            <person name="Leblanc O."/>
        </authorList>
    </citation>
    <scope>NUCLEOTIDE SEQUENCE [LARGE SCALE GENOMIC DNA]</scope>
    <source>
        <strain evidence="9">R1</strain>
        <tissue evidence="9">Leaf</tissue>
    </source>
</reference>
<evidence type="ECO:0000256" key="3">
    <source>
        <dbReference type="ARBA" id="ARBA00011245"/>
    </source>
</evidence>
<dbReference type="GO" id="GO:0032934">
    <property type="term" value="F:sterol binding"/>
    <property type="evidence" value="ECO:0007669"/>
    <property type="project" value="InterPro"/>
</dbReference>
<keyword evidence="10" id="KW-1185">Reference proteome</keyword>
<feature type="domain" description="MD-2-related lipid-recognition" evidence="8">
    <location>
        <begin position="644"/>
        <end position="751"/>
    </location>
</feature>
<dbReference type="PANTHER" id="PTHR11306:SF0">
    <property type="entry name" value="PHOSPHATIDYLGLYCEROL_PHOSPHATIDYLINOSITOL TRANSFER PROTEIN"/>
    <property type="match status" value="1"/>
</dbReference>
<comment type="function">
    <text evidence="1">Catalyzes the intermembrane transfer of phosphatidylglycerol and phosphatidylinositol.</text>
</comment>
<keyword evidence="6" id="KW-0445">Lipid transport</keyword>
<evidence type="ECO:0000256" key="4">
    <source>
        <dbReference type="ARBA" id="ARBA00022448"/>
    </source>
</evidence>
<dbReference type="InterPro" id="IPR003172">
    <property type="entry name" value="ML_dom"/>
</dbReference>
<evidence type="ECO:0000256" key="7">
    <source>
        <dbReference type="SAM" id="SignalP"/>
    </source>
</evidence>
<name>A0AAQ3SU36_PASNO</name>
<feature type="chain" id="PRO_5042940009" description="MD-2-related lipid-recognition domain-containing protein" evidence="7">
    <location>
        <begin position="32"/>
        <end position="762"/>
    </location>
</feature>
<dbReference type="Pfam" id="PF02221">
    <property type="entry name" value="E1_DerP2_DerF2"/>
    <property type="match status" value="1"/>
</dbReference>
<organism evidence="9 10">
    <name type="scientific">Paspalum notatum var. saurae</name>
    <dbReference type="NCBI Taxonomy" id="547442"/>
    <lineage>
        <taxon>Eukaryota</taxon>
        <taxon>Viridiplantae</taxon>
        <taxon>Streptophyta</taxon>
        <taxon>Embryophyta</taxon>
        <taxon>Tracheophyta</taxon>
        <taxon>Spermatophyta</taxon>
        <taxon>Magnoliopsida</taxon>
        <taxon>Liliopsida</taxon>
        <taxon>Poales</taxon>
        <taxon>Poaceae</taxon>
        <taxon>PACMAD clade</taxon>
        <taxon>Panicoideae</taxon>
        <taxon>Andropogonodae</taxon>
        <taxon>Paspaleae</taxon>
        <taxon>Paspalinae</taxon>
        <taxon>Paspalum</taxon>
    </lineage>
</organism>
<dbReference type="Proteomes" id="UP001341281">
    <property type="component" value="Chromosome 02"/>
</dbReference>
<protein>
    <recommendedName>
        <fullName evidence="8">MD-2-related lipid-recognition domain-containing protein</fullName>
    </recommendedName>
</protein>
<proteinExistence type="inferred from homology"/>